<feature type="region of interest" description="Disordered" evidence="2">
    <location>
        <begin position="1"/>
        <end position="41"/>
    </location>
</feature>
<evidence type="ECO:0000313" key="3">
    <source>
        <dbReference type="EMBL" id="KAE8077727.1"/>
    </source>
</evidence>
<name>A0A5N6RIQ2_9ROSI</name>
<feature type="region of interest" description="Disordered" evidence="2">
    <location>
        <begin position="144"/>
        <end position="194"/>
    </location>
</feature>
<feature type="coiled-coil region" evidence="1">
    <location>
        <begin position="55"/>
        <end position="121"/>
    </location>
</feature>
<keyword evidence="4" id="KW-1185">Reference proteome</keyword>
<feature type="compositionally biased region" description="Basic and acidic residues" evidence="2">
    <location>
        <begin position="174"/>
        <end position="194"/>
    </location>
</feature>
<dbReference type="Proteomes" id="UP000327013">
    <property type="component" value="Chromosome 6"/>
</dbReference>
<evidence type="ECO:0000256" key="2">
    <source>
        <dbReference type="SAM" id="MobiDB-lite"/>
    </source>
</evidence>
<dbReference type="PANTHER" id="PTHR34937">
    <property type="entry name" value="OS08G0559800 PROTEIN"/>
    <property type="match status" value="1"/>
</dbReference>
<evidence type="ECO:0000256" key="1">
    <source>
        <dbReference type="SAM" id="Coils"/>
    </source>
</evidence>
<dbReference type="InterPro" id="IPR040300">
    <property type="entry name" value="At3g49055-like"/>
</dbReference>
<organism evidence="3 4">
    <name type="scientific">Carpinus fangiana</name>
    <dbReference type="NCBI Taxonomy" id="176857"/>
    <lineage>
        <taxon>Eukaryota</taxon>
        <taxon>Viridiplantae</taxon>
        <taxon>Streptophyta</taxon>
        <taxon>Embryophyta</taxon>
        <taxon>Tracheophyta</taxon>
        <taxon>Spermatophyta</taxon>
        <taxon>Magnoliopsida</taxon>
        <taxon>eudicotyledons</taxon>
        <taxon>Gunneridae</taxon>
        <taxon>Pentapetalae</taxon>
        <taxon>rosids</taxon>
        <taxon>fabids</taxon>
        <taxon>Fagales</taxon>
        <taxon>Betulaceae</taxon>
        <taxon>Carpinus</taxon>
    </lineage>
</organism>
<reference evidence="3 4" key="1">
    <citation type="submission" date="2019-06" db="EMBL/GenBank/DDBJ databases">
        <title>A chromosomal-level reference genome of Carpinus fangiana (Coryloideae, Betulaceae).</title>
        <authorList>
            <person name="Yang X."/>
            <person name="Wang Z."/>
            <person name="Zhang L."/>
            <person name="Hao G."/>
            <person name="Liu J."/>
            <person name="Yang Y."/>
        </authorList>
    </citation>
    <scope>NUCLEOTIDE SEQUENCE [LARGE SCALE GENOMIC DNA]</scope>
    <source>
        <strain evidence="3">Cfa_2016G</strain>
        <tissue evidence="3">Leaf</tissue>
    </source>
</reference>
<feature type="compositionally biased region" description="Low complexity" evidence="2">
    <location>
        <begin position="269"/>
        <end position="288"/>
    </location>
</feature>
<feature type="coiled-coil region" evidence="1">
    <location>
        <begin position="445"/>
        <end position="479"/>
    </location>
</feature>
<feature type="region of interest" description="Disordered" evidence="2">
    <location>
        <begin position="269"/>
        <end position="293"/>
    </location>
</feature>
<feature type="coiled-coil region" evidence="1">
    <location>
        <begin position="301"/>
        <end position="384"/>
    </location>
</feature>
<dbReference type="PANTHER" id="PTHR34937:SF2">
    <property type="entry name" value="OS08G0559800 PROTEIN"/>
    <property type="match status" value="1"/>
</dbReference>
<proteinExistence type="predicted"/>
<evidence type="ECO:0000313" key="4">
    <source>
        <dbReference type="Proteomes" id="UP000327013"/>
    </source>
</evidence>
<dbReference type="AlphaFoldDB" id="A0A5N6RIQ2"/>
<gene>
    <name evidence="3" type="ORF">FH972_016260</name>
</gene>
<accession>A0A5N6RIQ2</accession>
<sequence>MEAPSETPPDAQIKGPDSPNNDTSHLSDRNDLRAELQSQSTEGTIVLLQREGDVVADLTKLVDEISRERDSLRDKVDEFEASLKDKENELAKKLDEELRKTEELKSEVEVSRERIQKLESEIKERNGLLLDLLRVSKESLKRIIESADEDEEEKAEWTSVGEEEEEEGDEEEIAETRRMAREAEEKVRECKEKRRKEKRELEKSVVSLTEENRDINSLLRAALVEKEAVEKSLSKLKGNNSNEQKRVALLQIAERGLQRVGFGFMMGTTGTTTTTTGSEQQTQTSSDTSECEEEEINVSLASTVERIMKNLRQEITQLRRSFEESRSDTERLQSLTEKQSLKITEYTLYIKELEDRERVLAQNVEELLMEIKETEAEVARWREACELEVEAGKNEIGEREKVVDILKQELEKTRAALDISNGKLKLKEELAATAMAAQAAAERSLQLADSRAAALHDRIEELTRQLEEAESRERSSRKIRHICWPWRGLKVNSANTATGRVGNVRKMLPEMQALLHYVP</sequence>
<feature type="compositionally biased region" description="Basic and acidic residues" evidence="2">
    <location>
        <begin position="25"/>
        <end position="34"/>
    </location>
</feature>
<protein>
    <submittedName>
        <fullName evidence="3">Uncharacterized protein</fullName>
    </submittedName>
</protein>
<dbReference type="OrthoDB" id="1925974at2759"/>
<keyword evidence="1" id="KW-0175">Coiled coil</keyword>
<feature type="compositionally biased region" description="Acidic residues" evidence="2">
    <location>
        <begin position="161"/>
        <end position="173"/>
    </location>
</feature>
<dbReference type="EMBL" id="CM017326">
    <property type="protein sequence ID" value="KAE8077727.1"/>
    <property type="molecule type" value="Genomic_DNA"/>
</dbReference>